<dbReference type="RefSeq" id="WP_272777614.1">
    <property type="nucleotide sequence ID" value="NZ_JAQQLI010000019.1"/>
</dbReference>
<keyword evidence="1" id="KW-1133">Transmembrane helix</keyword>
<evidence type="ECO:0000313" key="2">
    <source>
        <dbReference type="EMBL" id="MDC7786767.1"/>
    </source>
</evidence>
<protein>
    <submittedName>
        <fullName evidence="2">Uncharacterized protein</fullName>
    </submittedName>
</protein>
<keyword evidence="1" id="KW-0812">Transmembrane</keyword>
<evidence type="ECO:0000313" key="3">
    <source>
        <dbReference type="Proteomes" id="UP001165652"/>
    </source>
</evidence>
<proteinExistence type="predicted"/>
<dbReference type="EMBL" id="JAQQLI010000019">
    <property type="protein sequence ID" value="MDC7786767.1"/>
    <property type="molecule type" value="Genomic_DNA"/>
</dbReference>
<reference evidence="2" key="1">
    <citation type="journal article" date="2023" name="Microbiol Resour">
        <title>Genome Sequences of Rhodoplanes serenus and Two Thermotolerant Strains, Rhodoplanes tepidamans and 'Rhodoplanes cryptolactis,' Further Refine the Genus.</title>
        <authorList>
            <person name="Rayyan A.A."/>
            <person name="Kyndt J.A."/>
        </authorList>
    </citation>
    <scope>NUCLEOTIDE SEQUENCE</scope>
    <source>
        <strain evidence="2">DSM 9987</strain>
    </source>
</reference>
<feature type="transmembrane region" description="Helical" evidence="1">
    <location>
        <begin position="24"/>
        <end position="40"/>
    </location>
</feature>
<comment type="caution">
    <text evidence="2">The sequence shown here is derived from an EMBL/GenBank/DDBJ whole genome shotgun (WGS) entry which is preliminary data.</text>
</comment>
<name>A0ABT5JAU1_RHOTP</name>
<keyword evidence="3" id="KW-1185">Reference proteome</keyword>
<keyword evidence="1" id="KW-0472">Membrane</keyword>
<organism evidence="2 3">
    <name type="scientific">Rhodoplanes tepidamans</name>
    <name type="common">Rhodoplanes cryptolactis</name>
    <dbReference type="NCBI Taxonomy" id="200616"/>
    <lineage>
        <taxon>Bacteria</taxon>
        <taxon>Pseudomonadati</taxon>
        <taxon>Pseudomonadota</taxon>
        <taxon>Alphaproteobacteria</taxon>
        <taxon>Hyphomicrobiales</taxon>
        <taxon>Nitrobacteraceae</taxon>
        <taxon>Rhodoplanes</taxon>
    </lineage>
</organism>
<evidence type="ECO:0000256" key="1">
    <source>
        <dbReference type="SAM" id="Phobius"/>
    </source>
</evidence>
<dbReference type="Proteomes" id="UP001165652">
    <property type="component" value="Unassembled WGS sequence"/>
</dbReference>
<gene>
    <name evidence="2" type="ORF">PQJ73_13825</name>
</gene>
<accession>A0ABT5JAU1</accession>
<reference evidence="2" key="2">
    <citation type="submission" date="2023-02" db="EMBL/GenBank/DDBJ databases">
        <authorList>
            <person name="Rayyan A."/>
            <person name="Meyer T."/>
            <person name="Kyndt J.A."/>
        </authorList>
    </citation>
    <scope>NUCLEOTIDE SEQUENCE</scope>
    <source>
        <strain evidence="2">DSM 9987</strain>
    </source>
</reference>
<sequence>MYDDSAYRDSAASQHLFGFDRGDWALLVGGCVLSTVLTFLI</sequence>